<sequence length="35" mass="4003">PPQNGNFRGTMRYASIQSHKKEELGRSAQTQRELS</sequence>
<feature type="non-terminal residue" evidence="2">
    <location>
        <position position="1"/>
    </location>
</feature>
<name>A0A5J4TJ42_9EUKA</name>
<feature type="region of interest" description="Disordered" evidence="1">
    <location>
        <begin position="1"/>
        <end position="35"/>
    </location>
</feature>
<organism evidence="2 3">
    <name type="scientific">Streblomastix strix</name>
    <dbReference type="NCBI Taxonomy" id="222440"/>
    <lineage>
        <taxon>Eukaryota</taxon>
        <taxon>Metamonada</taxon>
        <taxon>Preaxostyla</taxon>
        <taxon>Oxymonadida</taxon>
        <taxon>Streblomastigidae</taxon>
        <taxon>Streblomastix</taxon>
    </lineage>
</organism>
<evidence type="ECO:0000256" key="1">
    <source>
        <dbReference type="SAM" id="MobiDB-lite"/>
    </source>
</evidence>
<gene>
    <name evidence="2" type="ORF">EZS28_046621</name>
</gene>
<proteinExistence type="predicted"/>
<dbReference type="AlphaFoldDB" id="A0A5J4TJ42"/>
<protein>
    <submittedName>
        <fullName evidence="2">Uncharacterized protein</fullName>
    </submittedName>
</protein>
<dbReference type="Proteomes" id="UP000324800">
    <property type="component" value="Unassembled WGS sequence"/>
</dbReference>
<accession>A0A5J4TJ42</accession>
<evidence type="ECO:0000313" key="3">
    <source>
        <dbReference type="Proteomes" id="UP000324800"/>
    </source>
</evidence>
<reference evidence="2 3" key="1">
    <citation type="submission" date="2019-03" db="EMBL/GenBank/DDBJ databases">
        <title>Single cell metagenomics reveals metabolic interactions within the superorganism composed of flagellate Streblomastix strix and complex community of Bacteroidetes bacteria on its surface.</title>
        <authorList>
            <person name="Treitli S.C."/>
            <person name="Kolisko M."/>
            <person name="Husnik F."/>
            <person name="Keeling P."/>
            <person name="Hampl V."/>
        </authorList>
    </citation>
    <scope>NUCLEOTIDE SEQUENCE [LARGE SCALE GENOMIC DNA]</scope>
    <source>
        <strain evidence="2">ST1C</strain>
    </source>
</reference>
<evidence type="ECO:0000313" key="2">
    <source>
        <dbReference type="EMBL" id="KAA6357852.1"/>
    </source>
</evidence>
<dbReference type="EMBL" id="SNRW01030755">
    <property type="protein sequence ID" value="KAA6357852.1"/>
    <property type="molecule type" value="Genomic_DNA"/>
</dbReference>
<comment type="caution">
    <text evidence="2">The sequence shown here is derived from an EMBL/GenBank/DDBJ whole genome shotgun (WGS) entry which is preliminary data.</text>
</comment>